<feature type="domain" description="LIM zinc-binding" evidence="12">
    <location>
        <begin position="737"/>
        <end position="799"/>
    </location>
</feature>
<evidence type="ECO:0000256" key="11">
    <source>
        <dbReference type="PROSITE-ProRule" id="PRU00339"/>
    </source>
</evidence>
<sequence>LFNEFTFFNLYFTDHFNRLSSLINRIVTIKMNHSFTNSSFSNAYTTQEILSDLIKTETECYTRRFMNEANWAREMIFHLADNISDFDINVQGVEDISLDSTCTMLLHFCQAAIDAGDFYRAVRIADHRENPMHPVFKTLALNAKLMMYDANMEQMLICKEPDSFIAQQKADLIDFISEFGPKSLEKENFDDPYFLTLYGKLYMRLNYKSNAEKYFIDAIRILPRCWPAWVYLVECQDSPMNFMKLALPDHWMKLFSFVNLYLKFLDGSSAKEVLDKFITPELANTPYIINQIATINVYARKFPTAIDEYRRLIAIEPNREEGMDRFSDCLFVMGLNVELSYLAMKWFHINVHSPVTCCILANYYSSMRKHEEAISWYTRAVKLDPNSCNAWTLLGHEGLELRNYISSSHAYSRALEIDPRDYRVWYSLGQYYDVLQCPAFATFYYGRAHTLKDDDGRMTIALGDVFLRQNDVEQAVRCLWKSHCIGNFDNSTLIRLGQCYEKANMLDEAAEMYLKFLEREESPRNPSQLALKNCHKFLAKYYFHKKDFKKAIDYAHPCLEINALREPMKRLLNDVNKLKGAKKNRRHSKKKLRSKADVTETSVLDLVENINDYSFANEEAIISEFLAEVLKCDDNRGESESENGTALWVELSFWLFVFNWASDKSMAFSDQPCRICQKHFVEGEVPISLGRYCYHEKCVRCEFCCKPIENPTLNAQAVEEKVFCKSHIEKNEIGAKPSCPTCFKEFTIADKRLTKVFGITYHSNCVTCFDCKKPIAANKWQGYNQRALCQSCFDLVKNVPCVKCRKVLKDEEQNVVLLAGIICPNCFKCAECLTRLGLEEKFYQLNENVYCIKCDRAFRVAKYKFDRTRGGPN</sequence>
<keyword evidence="14" id="KW-1185">Reference proteome</keyword>
<evidence type="ECO:0000256" key="2">
    <source>
        <dbReference type="ARBA" id="ARBA00022723"/>
    </source>
</evidence>
<dbReference type="GO" id="GO:0016567">
    <property type="term" value="P:protein ubiquitination"/>
    <property type="evidence" value="ECO:0007669"/>
    <property type="project" value="TreeGrafter"/>
</dbReference>
<evidence type="ECO:0000256" key="3">
    <source>
        <dbReference type="ARBA" id="ARBA00022737"/>
    </source>
</evidence>
<feature type="non-terminal residue" evidence="13">
    <location>
        <position position="1"/>
    </location>
</feature>
<dbReference type="Pfam" id="PF13176">
    <property type="entry name" value="TPR_7"/>
    <property type="match status" value="1"/>
</dbReference>
<feature type="domain" description="LIM zinc-binding" evidence="12">
    <location>
        <begin position="671"/>
        <end position="734"/>
    </location>
</feature>
<feature type="repeat" description="TPR" evidence="11">
    <location>
        <begin position="354"/>
        <end position="387"/>
    </location>
</feature>
<evidence type="ECO:0000256" key="1">
    <source>
        <dbReference type="ARBA" id="ARBA00022618"/>
    </source>
</evidence>
<dbReference type="InterPro" id="IPR011990">
    <property type="entry name" value="TPR-like_helical_dom_sf"/>
</dbReference>
<feature type="non-terminal residue" evidence="13">
    <location>
        <position position="873"/>
    </location>
</feature>
<dbReference type="Pfam" id="PF13181">
    <property type="entry name" value="TPR_8"/>
    <property type="match status" value="1"/>
</dbReference>
<dbReference type="PANTHER" id="PTHR12558">
    <property type="entry name" value="CELL DIVISION CYCLE 16,23,27"/>
    <property type="match status" value="1"/>
</dbReference>
<dbReference type="SUPFAM" id="SSF48452">
    <property type="entry name" value="TPR-like"/>
    <property type="match status" value="2"/>
</dbReference>
<dbReference type="PROSITE" id="PS50005">
    <property type="entry name" value="TPR"/>
    <property type="match status" value="3"/>
</dbReference>
<protein>
    <submittedName>
        <fullName evidence="13">Cell division cycle protein 23-like protein</fullName>
    </submittedName>
</protein>
<evidence type="ECO:0000256" key="5">
    <source>
        <dbReference type="ARBA" id="ARBA00022786"/>
    </source>
</evidence>
<dbReference type="GO" id="GO:0031145">
    <property type="term" value="P:anaphase-promoting complex-dependent catabolic process"/>
    <property type="evidence" value="ECO:0007669"/>
    <property type="project" value="TreeGrafter"/>
</dbReference>
<evidence type="ECO:0000256" key="4">
    <source>
        <dbReference type="ARBA" id="ARBA00022776"/>
    </source>
</evidence>
<dbReference type="Gene3D" id="1.25.40.10">
    <property type="entry name" value="Tetratricopeptide repeat domain"/>
    <property type="match status" value="2"/>
</dbReference>
<keyword evidence="4" id="KW-0498">Mitosis</keyword>
<dbReference type="GO" id="GO:0046872">
    <property type="term" value="F:metal ion binding"/>
    <property type="evidence" value="ECO:0007669"/>
    <property type="project" value="UniProtKB-KW"/>
</dbReference>
<keyword evidence="2 10" id="KW-0479">Metal-binding</keyword>
<evidence type="ECO:0000313" key="13">
    <source>
        <dbReference type="EMBL" id="KRY10868.1"/>
    </source>
</evidence>
<accession>A0A0V0ZED3</accession>
<dbReference type="Pfam" id="PF04049">
    <property type="entry name" value="ANAPC8"/>
    <property type="match status" value="1"/>
</dbReference>
<keyword evidence="3" id="KW-0677">Repeat</keyword>
<dbReference type="Gene3D" id="2.10.110.10">
    <property type="entry name" value="Cysteine Rich Protein"/>
    <property type="match status" value="3"/>
</dbReference>
<dbReference type="GO" id="GO:0051301">
    <property type="term" value="P:cell division"/>
    <property type="evidence" value="ECO:0007669"/>
    <property type="project" value="UniProtKB-KW"/>
</dbReference>
<dbReference type="CDD" id="cd08368">
    <property type="entry name" value="LIM"/>
    <property type="match status" value="2"/>
</dbReference>
<gene>
    <name evidence="13" type="primary">limG</name>
    <name evidence="13" type="ORF">T12_4609</name>
</gene>
<dbReference type="AlphaFoldDB" id="A0A0V0ZED3"/>
<comment type="caution">
    <text evidence="13">The sequence shown here is derived from an EMBL/GenBank/DDBJ whole genome shotgun (WGS) entry which is preliminary data.</text>
</comment>
<evidence type="ECO:0000256" key="6">
    <source>
        <dbReference type="ARBA" id="ARBA00022803"/>
    </source>
</evidence>
<evidence type="ECO:0000313" key="14">
    <source>
        <dbReference type="Proteomes" id="UP000054783"/>
    </source>
</evidence>
<dbReference type="GO" id="GO:0005680">
    <property type="term" value="C:anaphase-promoting complex"/>
    <property type="evidence" value="ECO:0007669"/>
    <property type="project" value="InterPro"/>
</dbReference>
<organism evidence="13 14">
    <name type="scientific">Trichinella patagoniensis</name>
    <dbReference type="NCBI Taxonomy" id="990121"/>
    <lineage>
        <taxon>Eukaryota</taxon>
        <taxon>Metazoa</taxon>
        <taxon>Ecdysozoa</taxon>
        <taxon>Nematoda</taxon>
        <taxon>Enoplea</taxon>
        <taxon>Dorylaimia</taxon>
        <taxon>Trichinellida</taxon>
        <taxon>Trichinellidae</taxon>
        <taxon>Trichinella</taxon>
    </lineage>
</organism>
<feature type="repeat" description="TPR" evidence="11">
    <location>
        <begin position="388"/>
        <end position="421"/>
    </location>
</feature>
<feature type="repeat" description="TPR" evidence="11">
    <location>
        <begin position="490"/>
        <end position="523"/>
    </location>
</feature>
<dbReference type="InterPro" id="IPR007192">
    <property type="entry name" value="APC8"/>
</dbReference>
<dbReference type="InterPro" id="IPR019734">
    <property type="entry name" value="TPR_rpt"/>
</dbReference>
<dbReference type="PROSITE" id="PS00478">
    <property type="entry name" value="LIM_DOMAIN_1"/>
    <property type="match status" value="1"/>
</dbReference>
<dbReference type="InterPro" id="IPR001781">
    <property type="entry name" value="Znf_LIM"/>
</dbReference>
<evidence type="ECO:0000256" key="8">
    <source>
        <dbReference type="ARBA" id="ARBA00023038"/>
    </source>
</evidence>
<keyword evidence="8 10" id="KW-0440">LIM domain</keyword>
<evidence type="ECO:0000256" key="9">
    <source>
        <dbReference type="ARBA" id="ARBA00023306"/>
    </source>
</evidence>
<dbReference type="Proteomes" id="UP000054783">
    <property type="component" value="Unassembled WGS sequence"/>
</dbReference>
<evidence type="ECO:0000256" key="7">
    <source>
        <dbReference type="ARBA" id="ARBA00022833"/>
    </source>
</evidence>
<reference evidence="13 14" key="1">
    <citation type="submission" date="2015-01" db="EMBL/GenBank/DDBJ databases">
        <title>Evolution of Trichinella species and genotypes.</title>
        <authorList>
            <person name="Korhonen P.K."/>
            <person name="Edoardo P."/>
            <person name="Giuseppe L.R."/>
            <person name="Gasser R.B."/>
        </authorList>
    </citation>
    <scope>NUCLEOTIDE SEQUENCE [LARGE SCALE GENOMIC DNA]</scope>
    <source>
        <strain evidence="13">ISS2496</strain>
    </source>
</reference>
<dbReference type="GO" id="GO:0045842">
    <property type="term" value="P:positive regulation of mitotic metaphase/anaphase transition"/>
    <property type="evidence" value="ECO:0007669"/>
    <property type="project" value="TreeGrafter"/>
</dbReference>
<dbReference type="SMART" id="SM00132">
    <property type="entry name" value="LIM"/>
    <property type="match status" value="3"/>
</dbReference>
<name>A0A0V0ZED3_9BILA</name>
<keyword evidence="7 10" id="KW-0862">Zinc</keyword>
<evidence type="ECO:0000256" key="10">
    <source>
        <dbReference type="PROSITE-ProRule" id="PRU00125"/>
    </source>
</evidence>
<proteinExistence type="predicted"/>
<dbReference type="OrthoDB" id="10262026at2759"/>
<keyword evidence="5" id="KW-0833">Ubl conjugation pathway</keyword>
<dbReference type="PANTHER" id="PTHR12558:SF10">
    <property type="entry name" value="CELL DIVISION CYCLE PROTEIN 23 HOMOLOG"/>
    <property type="match status" value="1"/>
</dbReference>
<keyword evidence="9" id="KW-0131">Cell cycle</keyword>
<dbReference type="EMBL" id="JYDQ01000214">
    <property type="protein sequence ID" value="KRY10868.1"/>
    <property type="molecule type" value="Genomic_DNA"/>
</dbReference>
<dbReference type="PROSITE" id="PS50023">
    <property type="entry name" value="LIM_DOMAIN_2"/>
    <property type="match status" value="2"/>
</dbReference>
<evidence type="ECO:0000259" key="12">
    <source>
        <dbReference type="PROSITE" id="PS50023"/>
    </source>
</evidence>
<dbReference type="SMART" id="SM00028">
    <property type="entry name" value="TPR"/>
    <property type="match status" value="7"/>
</dbReference>
<keyword evidence="1 13" id="KW-0132">Cell division</keyword>
<keyword evidence="6 11" id="KW-0802">TPR repeat</keyword>
<dbReference type="Pfam" id="PF00412">
    <property type="entry name" value="LIM"/>
    <property type="match status" value="1"/>
</dbReference>